<feature type="transmembrane region" description="Helical" evidence="12">
    <location>
        <begin position="340"/>
        <end position="364"/>
    </location>
</feature>
<comment type="subcellular location">
    <subcellularLocation>
        <location evidence="1">Cell membrane</location>
        <topology evidence="1">Multi-pass membrane protein</topology>
    </subcellularLocation>
</comment>
<name>A0A076PXP9_COMTE</name>
<feature type="transmembrane region" description="Helical" evidence="12">
    <location>
        <begin position="208"/>
        <end position="228"/>
    </location>
</feature>
<feature type="transmembrane region" description="Helical" evidence="12">
    <location>
        <begin position="14"/>
        <end position="41"/>
    </location>
</feature>
<dbReference type="Pfam" id="PF02322">
    <property type="entry name" value="Cyt_bd_oxida_II"/>
    <property type="match status" value="1"/>
</dbReference>
<dbReference type="NCBIfam" id="TIGR00203">
    <property type="entry name" value="cydB"/>
    <property type="match status" value="1"/>
</dbReference>
<evidence type="ECO:0000256" key="11">
    <source>
        <dbReference type="ARBA" id="ARBA00023136"/>
    </source>
</evidence>
<feature type="transmembrane region" description="Helical" evidence="12">
    <location>
        <begin position="269"/>
        <end position="288"/>
    </location>
</feature>
<dbReference type="PIRSF" id="PIRSF000267">
    <property type="entry name" value="Cyt_oxidse_sub2"/>
    <property type="match status" value="1"/>
</dbReference>
<reference evidence="13 14" key="1">
    <citation type="journal article" date="2014" name="Genome Announc.">
        <title>Complete Genome Sequence of Polychlorinated Biphenyl Degrader Comamonas testosteroni TK102 (NBRC 109938).</title>
        <authorList>
            <person name="Fukuda K."/>
            <person name="Hosoyama A."/>
            <person name="Tsuchikane K."/>
            <person name="Ohji S."/>
            <person name="Yamazoe A."/>
            <person name="Fujita N."/>
            <person name="Shintani M."/>
            <person name="Kimbara K."/>
        </authorList>
    </citation>
    <scope>NUCLEOTIDE SEQUENCE [LARGE SCALE GENOMIC DNA]</scope>
    <source>
        <strain evidence="13">TK102</strain>
    </source>
</reference>
<feature type="transmembrane region" description="Helical" evidence="12">
    <location>
        <begin position="167"/>
        <end position="187"/>
    </location>
</feature>
<protein>
    <submittedName>
        <fullName evidence="13">Cytochrome BD oxidase subunit II</fullName>
    </submittedName>
</protein>
<evidence type="ECO:0000256" key="7">
    <source>
        <dbReference type="ARBA" id="ARBA00022723"/>
    </source>
</evidence>
<dbReference type="GO" id="GO:0009055">
    <property type="term" value="F:electron transfer activity"/>
    <property type="evidence" value="ECO:0007669"/>
    <property type="project" value="TreeGrafter"/>
</dbReference>
<organism evidence="13 14">
    <name type="scientific">Comamonas testosteroni TK102</name>
    <dbReference type="NCBI Taxonomy" id="1392005"/>
    <lineage>
        <taxon>Bacteria</taxon>
        <taxon>Pseudomonadati</taxon>
        <taxon>Pseudomonadota</taxon>
        <taxon>Betaproteobacteria</taxon>
        <taxon>Burkholderiales</taxon>
        <taxon>Comamonadaceae</taxon>
        <taxon>Comamonas</taxon>
    </lineage>
</organism>
<dbReference type="GO" id="GO:0019646">
    <property type="term" value="P:aerobic electron transport chain"/>
    <property type="evidence" value="ECO:0007669"/>
    <property type="project" value="TreeGrafter"/>
</dbReference>
<evidence type="ECO:0000256" key="8">
    <source>
        <dbReference type="ARBA" id="ARBA00022982"/>
    </source>
</evidence>
<dbReference type="PANTHER" id="PTHR43141">
    <property type="entry name" value="CYTOCHROME BD2 SUBUNIT II"/>
    <property type="match status" value="1"/>
</dbReference>
<keyword evidence="7" id="KW-0479">Metal-binding</keyword>
<evidence type="ECO:0000256" key="6">
    <source>
        <dbReference type="ARBA" id="ARBA00022692"/>
    </source>
</evidence>
<evidence type="ECO:0000256" key="2">
    <source>
        <dbReference type="ARBA" id="ARBA00007543"/>
    </source>
</evidence>
<evidence type="ECO:0000256" key="9">
    <source>
        <dbReference type="ARBA" id="ARBA00022989"/>
    </source>
</evidence>
<dbReference type="HOGENOM" id="CLU_049294_0_0_4"/>
<dbReference type="GO" id="GO:0046872">
    <property type="term" value="F:metal ion binding"/>
    <property type="evidence" value="ECO:0007669"/>
    <property type="project" value="UniProtKB-KW"/>
</dbReference>
<dbReference type="KEGG" id="ctes:O987_20370"/>
<dbReference type="RefSeq" id="WP_019043873.1">
    <property type="nucleotide sequence ID" value="NZ_CP006704.1"/>
</dbReference>
<dbReference type="GO" id="GO:0016682">
    <property type="term" value="F:oxidoreductase activity, acting on diphenols and related substances as donors, oxygen as acceptor"/>
    <property type="evidence" value="ECO:0007669"/>
    <property type="project" value="TreeGrafter"/>
</dbReference>
<evidence type="ECO:0000313" key="14">
    <source>
        <dbReference type="Proteomes" id="UP000028782"/>
    </source>
</evidence>
<dbReference type="Proteomes" id="UP000028782">
    <property type="component" value="Chromosome"/>
</dbReference>
<comment type="similarity">
    <text evidence="2">Belongs to the cytochrome ubiquinol oxidase subunit 2 family.</text>
</comment>
<evidence type="ECO:0000313" key="13">
    <source>
        <dbReference type="EMBL" id="AIJ48167.1"/>
    </source>
</evidence>
<keyword evidence="5" id="KW-0349">Heme</keyword>
<evidence type="ECO:0000256" key="4">
    <source>
        <dbReference type="ARBA" id="ARBA00022475"/>
    </source>
</evidence>
<keyword evidence="9 12" id="KW-1133">Transmembrane helix</keyword>
<keyword evidence="6 12" id="KW-0812">Transmembrane</keyword>
<accession>A0A076PXP9</accession>
<keyword evidence="4" id="KW-1003">Cell membrane</keyword>
<dbReference type="AlphaFoldDB" id="A0A076PXP9"/>
<dbReference type="PANTHER" id="PTHR43141:SF5">
    <property type="entry name" value="CYTOCHROME BD-I UBIQUINOL OXIDASE SUBUNIT 2"/>
    <property type="match status" value="1"/>
</dbReference>
<evidence type="ECO:0000256" key="1">
    <source>
        <dbReference type="ARBA" id="ARBA00004651"/>
    </source>
</evidence>
<dbReference type="InterPro" id="IPR003317">
    <property type="entry name" value="Cyt-d_oxidase_su2"/>
</dbReference>
<feature type="transmembrane region" description="Helical" evidence="12">
    <location>
        <begin position="62"/>
        <end position="80"/>
    </location>
</feature>
<feature type="transmembrane region" description="Helical" evidence="12">
    <location>
        <begin position="295"/>
        <end position="320"/>
    </location>
</feature>
<dbReference type="GO" id="GO:0005886">
    <property type="term" value="C:plasma membrane"/>
    <property type="evidence" value="ECO:0007669"/>
    <property type="project" value="UniProtKB-SubCell"/>
</dbReference>
<keyword evidence="3" id="KW-0813">Transport</keyword>
<keyword evidence="8" id="KW-0249">Electron transport</keyword>
<evidence type="ECO:0000256" key="3">
    <source>
        <dbReference type="ARBA" id="ARBA00022448"/>
    </source>
</evidence>
<feature type="transmembrane region" description="Helical" evidence="12">
    <location>
        <begin position="124"/>
        <end position="147"/>
    </location>
</feature>
<proteinExistence type="inferred from homology"/>
<keyword evidence="10" id="KW-0408">Iron</keyword>
<gene>
    <name evidence="13" type="ORF">O987_20370</name>
</gene>
<dbReference type="GO" id="GO:0070069">
    <property type="term" value="C:cytochrome complex"/>
    <property type="evidence" value="ECO:0007669"/>
    <property type="project" value="TreeGrafter"/>
</dbReference>
<feature type="transmembrane region" description="Helical" evidence="12">
    <location>
        <begin position="86"/>
        <end position="104"/>
    </location>
</feature>
<sequence>MILHELISYDVLRLIWWLLLGVLLVGFAVTDGFDLGAMGLLRATAKTDVERRTAINSVGPVWEGNQVWLILGGGAIFAAWPQLYAVSFSGFYLAMFAVLVPLILRPVAFKFRSKHEDASWRNRWDWVLCITGLVPALLFGVAVGNVILGVPFRLGDDMRIYYDGSFFGLLTPFALLCGLVSLSMLLMHGAAWLMFKTDGEVASRAARYGSLFAVLTTLLFAAAGLWLATGINGYVITSEINPVGPSNPLNKTAAVAAGAWMANFKSYPWLWLVPGIGLLMPLIVAIGLRSRREWLALLASGLAIAGIILTVGAAMFPMILPSSIDPRFSLTVWDSSSSHVVLFIMLVCVLIFLPLILAYTSWVYSVLRGKVDVKAIVTGQGHSY</sequence>
<evidence type="ECO:0000256" key="10">
    <source>
        <dbReference type="ARBA" id="ARBA00023004"/>
    </source>
</evidence>
<evidence type="ECO:0000256" key="5">
    <source>
        <dbReference type="ARBA" id="ARBA00022617"/>
    </source>
</evidence>
<evidence type="ECO:0000256" key="12">
    <source>
        <dbReference type="SAM" id="Phobius"/>
    </source>
</evidence>
<dbReference type="EMBL" id="CP006704">
    <property type="protein sequence ID" value="AIJ48167.1"/>
    <property type="molecule type" value="Genomic_DNA"/>
</dbReference>
<keyword evidence="11 12" id="KW-0472">Membrane</keyword>